<keyword evidence="1" id="KW-1133">Transmembrane helix</keyword>
<dbReference type="RefSeq" id="WP_349297649.1">
    <property type="nucleotide sequence ID" value="NZ_JBEDNQ010000003.1"/>
</dbReference>
<keyword evidence="1" id="KW-0812">Transmembrane</keyword>
<evidence type="ECO:0000256" key="1">
    <source>
        <dbReference type="SAM" id="Phobius"/>
    </source>
</evidence>
<protein>
    <submittedName>
        <fullName evidence="2">Uncharacterized protein</fullName>
    </submittedName>
</protein>
<proteinExistence type="predicted"/>
<keyword evidence="3" id="KW-1185">Reference proteome</keyword>
<gene>
    <name evidence="2" type="ORF">WIS52_08895</name>
</gene>
<dbReference type="EMBL" id="JBEDNQ010000003">
    <property type="protein sequence ID" value="MEQ3550583.1"/>
    <property type="molecule type" value="Genomic_DNA"/>
</dbReference>
<name>A0ABV1K7W2_9PSEU</name>
<comment type="caution">
    <text evidence="2">The sequence shown here is derived from an EMBL/GenBank/DDBJ whole genome shotgun (WGS) entry which is preliminary data.</text>
</comment>
<sequence length="156" mass="16687">MRTGWNVLLQIGALVAFLGLRVLAPGWFLVIVVITIVPAVLLLVPTVLSLVVIRRRVLTRAVSAPFVACAATLVLTGLVMPDFGDTADSVRAPVQVLLGISAPDVATLLQVPGMLFVLGWIASLLWLCVALIATSRMARRRRAPAPPHPTWQQPTG</sequence>
<accession>A0ABV1K7W2</accession>
<evidence type="ECO:0000313" key="2">
    <source>
        <dbReference type="EMBL" id="MEQ3550583.1"/>
    </source>
</evidence>
<feature type="transmembrane region" description="Helical" evidence="1">
    <location>
        <begin position="7"/>
        <end position="24"/>
    </location>
</feature>
<feature type="transmembrane region" description="Helical" evidence="1">
    <location>
        <begin position="60"/>
        <end position="80"/>
    </location>
</feature>
<keyword evidence="1" id="KW-0472">Membrane</keyword>
<evidence type="ECO:0000313" key="3">
    <source>
        <dbReference type="Proteomes" id="UP001494902"/>
    </source>
</evidence>
<reference evidence="2 3" key="1">
    <citation type="submission" date="2024-03" db="EMBL/GenBank/DDBJ databases">
        <title>Draft genome sequence of Pseudonocardia nematodicida JCM 31783.</title>
        <authorList>
            <person name="Butdee W."/>
            <person name="Duangmal K."/>
        </authorList>
    </citation>
    <scope>NUCLEOTIDE SEQUENCE [LARGE SCALE GENOMIC DNA]</scope>
    <source>
        <strain evidence="2 3">JCM 31783</strain>
    </source>
</reference>
<feature type="transmembrane region" description="Helical" evidence="1">
    <location>
        <begin position="113"/>
        <end position="133"/>
    </location>
</feature>
<dbReference type="Proteomes" id="UP001494902">
    <property type="component" value="Unassembled WGS sequence"/>
</dbReference>
<organism evidence="2 3">
    <name type="scientific">Pseudonocardia nematodicida</name>
    <dbReference type="NCBI Taxonomy" id="1206997"/>
    <lineage>
        <taxon>Bacteria</taxon>
        <taxon>Bacillati</taxon>
        <taxon>Actinomycetota</taxon>
        <taxon>Actinomycetes</taxon>
        <taxon>Pseudonocardiales</taxon>
        <taxon>Pseudonocardiaceae</taxon>
        <taxon>Pseudonocardia</taxon>
    </lineage>
</organism>
<feature type="transmembrane region" description="Helical" evidence="1">
    <location>
        <begin position="30"/>
        <end position="53"/>
    </location>
</feature>